<evidence type="ECO:0000259" key="4">
    <source>
        <dbReference type="Pfam" id="PF00291"/>
    </source>
</evidence>
<dbReference type="PANTHER" id="PTHR48078">
    <property type="entry name" value="THREONINE DEHYDRATASE, MITOCHONDRIAL-RELATED"/>
    <property type="match status" value="1"/>
</dbReference>
<feature type="domain" description="Tryptophan synthase beta chain-like PALP" evidence="4">
    <location>
        <begin position="71"/>
        <end position="367"/>
    </location>
</feature>
<evidence type="ECO:0000256" key="2">
    <source>
        <dbReference type="ARBA" id="ARBA00022898"/>
    </source>
</evidence>
<dbReference type="InterPro" id="IPR050147">
    <property type="entry name" value="Ser/Thr_Dehydratase"/>
</dbReference>
<dbReference type="RefSeq" id="WP_103424828.1">
    <property type="nucleotide sequence ID" value="NZ_CP026309.1"/>
</dbReference>
<dbReference type="GO" id="GO:0006567">
    <property type="term" value="P:L-threonine catabolic process"/>
    <property type="evidence" value="ECO:0007669"/>
    <property type="project" value="TreeGrafter"/>
</dbReference>
<accession>A0A2I8VGV2</accession>
<dbReference type="GeneID" id="35591477"/>
<gene>
    <name evidence="5" type="ORF">C2R22_05265</name>
</gene>
<dbReference type="OrthoDB" id="341080at2157"/>
<dbReference type="InterPro" id="IPR001926">
    <property type="entry name" value="TrpB-like_PALP"/>
</dbReference>
<dbReference type="GO" id="GO:0003941">
    <property type="term" value="F:L-serine ammonia-lyase activity"/>
    <property type="evidence" value="ECO:0007669"/>
    <property type="project" value="TreeGrafter"/>
</dbReference>
<dbReference type="KEGG" id="srub:C2R22_05265"/>
<reference evidence="5 6" key="1">
    <citation type="submission" date="2018-01" db="EMBL/GenBank/DDBJ databases">
        <title>Complete genome sequence of Salinigranum rubrum GX10T, an extremely halophilic archaeon isolated from a marine solar saltern.</title>
        <authorList>
            <person name="Han S."/>
        </authorList>
    </citation>
    <scope>NUCLEOTIDE SEQUENCE [LARGE SCALE GENOMIC DNA]</scope>
    <source>
        <strain evidence="5 6">GX10</strain>
    </source>
</reference>
<dbReference type="Gene3D" id="3.40.50.1100">
    <property type="match status" value="2"/>
</dbReference>
<dbReference type="EMBL" id="CP026309">
    <property type="protein sequence ID" value="AUV81140.1"/>
    <property type="molecule type" value="Genomic_DNA"/>
</dbReference>
<keyword evidence="6" id="KW-1185">Reference proteome</keyword>
<dbReference type="Proteomes" id="UP000236584">
    <property type="component" value="Chromosome"/>
</dbReference>
<proteinExistence type="predicted"/>
<dbReference type="InterPro" id="IPR036052">
    <property type="entry name" value="TrpB-like_PALP_sf"/>
</dbReference>
<keyword evidence="3" id="KW-0456">Lyase</keyword>
<dbReference type="GO" id="GO:0004794">
    <property type="term" value="F:threonine deaminase activity"/>
    <property type="evidence" value="ECO:0007669"/>
    <property type="project" value="TreeGrafter"/>
</dbReference>
<dbReference type="Pfam" id="PF00291">
    <property type="entry name" value="PALP"/>
    <property type="match status" value="1"/>
</dbReference>
<dbReference type="GO" id="GO:0006565">
    <property type="term" value="P:L-serine catabolic process"/>
    <property type="evidence" value="ECO:0007669"/>
    <property type="project" value="TreeGrafter"/>
</dbReference>
<dbReference type="PANTHER" id="PTHR48078:SF6">
    <property type="entry name" value="L-THREONINE DEHYDRATASE CATABOLIC TDCB"/>
    <property type="match status" value="1"/>
</dbReference>
<dbReference type="GO" id="GO:0009097">
    <property type="term" value="P:isoleucine biosynthetic process"/>
    <property type="evidence" value="ECO:0007669"/>
    <property type="project" value="TreeGrafter"/>
</dbReference>
<evidence type="ECO:0000256" key="1">
    <source>
        <dbReference type="ARBA" id="ARBA00001933"/>
    </source>
</evidence>
<dbReference type="AlphaFoldDB" id="A0A2I8VGV2"/>
<evidence type="ECO:0000256" key="3">
    <source>
        <dbReference type="ARBA" id="ARBA00023239"/>
    </source>
</evidence>
<name>A0A2I8VGV2_9EURY</name>
<protein>
    <submittedName>
        <fullName evidence="5">Threonine synthase</fullName>
    </submittedName>
</protein>
<comment type="cofactor">
    <cofactor evidence="1">
        <name>pyridoxal 5'-phosphate</name>
        <dbReference type="ChEBI" id="CHEBI:597326"/>
    </cofactor>
</comment>
<dbReference type="SUPFAM" id="SSF53686">
    <property type="entry name" value="Tryptophan synthase beta subunit-like PLP-dependent enzymes"/>
    <property type="match status" value="1"/>
</dbReference>
<evidence type="ECO:0000313" key="6">
    <source>
        <dbReference type="Proteomes" id="UP000236584"/>
    </source>
</evidence>
<organism evidence="5 6">
    <name type="scientific">Salinigranum rubrum</name>
    <dbReference type="NCBI Taxonomy" id="755307"/>
    <lineage>
        <taxon>Archaea</taxon>
        <taxon>Methanobacteriati</taxon>
        <taxon>Methanobacteriota</taxon>
        <taxon>Stenosarchaea group</taxon>
        <taxon>Halobacteria</taxon>
        <taxon>Halobacteriales</taxon>
        <taxon>Haloferacaceae</taxon>
        <taxon>Salinigranum</taxon>
    </lineage>
</organism>
<evidence type="ECO:0000313" key="5">
    <source>
        <dbReference type="EMBL" id="AUV81140.1"/>
    </source>
</evidence>
<keyword evidence="2" id="KW-0663">Pyridoxal phosphate</keyword>
<sequence>MNPSDAFCALRCTATGEELPADPTRTGPSEAGAPVDPVYDLAHVDWDHADLADARSMWDFAALLPFESGVSADEGGTPLVDAPALADELGVDSLHIKDEGRNPTGTVLDRGLSLAVTAASAADADLLAHASPGNSGQSGAAYAGRADIRSYAFVPSRAPFPNKAMTNVHGGDMRVAGGRYPDAVEALHTQLKSEWFTLQEFDNPVRHEGYKTVAYELVGQAGVPDAVFVPASTGEVVYGLTKGFRELHELGLVDDLPRIIAVQPTGCAPIATAFESGREVEAWNQPDTIVGELEIPDPRGGDLVREAVEGTDGRVVTVDDDAILGSAVAAAQTTAVDVGAAGGAAFAAADGLQDEFDDDARLVVVNTEAGVKTADILRSHLMGQGI</sequence>